<comment type="caution">
    <text evidence="1">The sequence shown here is derived from an EMBL/GenBank/DDBJ whole genome shotgun (WGS) entry which is preliminary data.</text>
</comment>
<organism evidence="1 2">
    <name type="scientific">Clavibacter michiganensis subsp. insidiosus</name>
    <dbReference type="NCBI Taxonomy" id="33014"/>
    <lineage>
        <taxon>Bacteria</taxon>
        <taxon>Bacillati</taxon>
        <taxon>Actinomycetota</taxon>
        <taxon>Actinomycetes</taxon>
        <taxon>Micrococcales</taxon>
        <taxon>Microbacteriaceae</taxon>
        <taxon>Clavibacter</taxon>
    </lineage>
</organism>
<proteinExistence type="predicted"/>
<dbReference type="EMBL" id="QWEA01000381">
    <property type="protein sequence ID" value="RIJ29906.1"/>
    <property type="molecule type" value="Genomic_DNA"/>
</dbReference>
<dbReference type="Proteomes" id="UP000266634">
    <property type="component" value="Unassembled WGS sequence"/>
</dbReference>
<feature type="non-terminal residue" evidence="1">
    <location>
        <position position="57"/>
    </location>
</feature>
<evidence type="ECO:0000313" key="2">
    <source>
        <dbReference type="Proteomes" id="UP000266634"/>
    </source>
</evidence>
<dbReference type="GO" id="GO:0016740">
    <property type="term" value="F:transferase activity"/>
    <property type="evidence" value="ECO:0007669"/>
    <property type="project" value="UniProtKB-KW"/>
</dbReference>
<sequence length="57" mass="6092">MDWQTPEDTVPSTLVTDAQIRSLIGRPPASGAWREGDPVADRLFAQVGGIELEAGGR</sequence>
<keyword evidence="1" id="KW-0808">Transferase</keyword>
<evidence type="ECO:0000313" key="1">
    <source>
        <dbReference type="EMBL" id="RIJ29906.1"/>
    </source>
</evidence>
<reference evidence="1 2" key="1">
    <citation type="submission" date="2018-08" db="EMBL/GenBank/DDBJ databases">
        <title>Genome Sequence of Clavibacter michiganensis Subspecies type strains, and the Atypical Peach-Colored Strains Isolated from Tomato.</title>
        <authorList>
            <person name="Osdaghi E."/>
            <person name="Portier P."/>
            <person name="Briand M."/>
            <person name="Jacques M.-A."/>
        </authorList>
    </citation>
    <scope>NUCLEOTIDE SEQUENCE [LARGE SCALE GENOMIC DNA]</scope>
    <source>
        <strain evidence="1 2">CFBP 6488</strain>
    </source>
</reference>
<accession>A0A399RE99</accession>
<gene>
    <name evidence="1" type="ORF">DZF93_10045</name>
</gene>
<name>A0A399RE99_9MICO</name>
<protein>
    <submittedName>
        <fullName evidence="1">Homoserine O-acetyltransferase</fullName>
    </submittedName>
</protein>
<dbReference type="AlphaFoldDB" id="A0A399RE99"/>